<comment type="caution">
    <text evidence="2">The sequence shown here is derived from an EMBL/GenBank/DDBJ whole genome shotgun (WGS) entry which is preliminary data.</text>
</comment>
<keyword evidence="1" id="KW-0472">Membrane</keyword>
<dbReference type="AlphaFoldDB" id="A0A1X2LE62"/>
<name>A0A1X2LE62_9MYCO</name>
<keyword evidence="1" id="KW-0812">Transmembrane</keyword>
<reference evidence="2 3" key="1">
    <citation type="submission" date="2017-04" db="EMBL/GenBank/DDBJ databases">
        <title>The new phylogeny of genus Mycobacterium.</title>
        <authorList>
            <person name="Tortoli E."/>
            <person name="Trovato A."/>
            <person name="Cirillo D.M."/>
        </authorList>
    </citation>
    <scope>NUCLEOTIDE SEQUENCE [LARGE SCALE GENOMIC DNA]</scope>
    <source>
        <strain evidence="2 3">DSM 45247</strain>
    </source>
</reference>
<organism evidence="2 3">
    <name type="scientific">Mycolicibacterium vulneris</name>
    <dbReference type="NCBI Taxonomy" id="547163"/>
    <lineage>
        <taxon>Bacteria</taxon>
        <taxon>Bacillati</taxon>
        <taxon>Actinomycetota</taxon>
        <taxon>Actinomycetes</taxon>
        <taxon>Mycobacteriales</taxon>
        <taxon>Mycobacteriaceae</taxon>
        <taxon>Mycolicibacterium</taxon>
    </lineage>
</organism>
<evidence type="ECO:0000313" key="2">
    <source>
        <dbReference type="EMBL" id="OSC32271.1"/>
    </source>
</evidence>
<dbReference type="EMBL" id="NCXM01000001">
    <property type="protein sequence ID" value="OSC32271.1"/>
    <property type="molecule type" value="Genomic_DNA"/>
</dbReference>
<keyword evidence="1" id="KW-1133">Transmembrane helix</keyword>
<dbReference type="Proteomes" id="UP000242320">
    <property type="component" value="Unassembled WGS sequence"/>
</dbReference>
<proteinExistence type="predicted"/>
<gene>
    <name evidence="2" type="ORF">B8W69_00245</name>
</gene>
<feature type="transmembrane region" description="Helical" evidence="1">
    <location>
        <begin position="15"/>
        <end position="38"/>
    </location>
</feature>
<sequence length="94" mass="9812">MADHRVDSAPGSGGLLVLVRTVAMFTSLLVAGGAGVVAGTLRRNPRFGVDLATALFGRFGPRLGSFLAAVLGGVRRYHAQRSTPVHVIPCPDRC</sequence>
<accession>A0A1X2LE62</accession>
<evidence type="ECO:0000313" key="3">
    <source>
        <dbReference type="Proteomes" id="UP000242320"/>
    </source>
</evidence>
<evidence type="ECO:0000256" key="1">
    <source>
        <dbReference type="SAM" id="Phobius"/>
    </source>
</evidence>
<dbReference type="RefSeq" id="WP_133057946.1">
    <property type="nucleotide sequence ID" value="NZ_NCXM01000001.1"/>
</dbReference>
<keyword evidence="3" id="KW-1185">Reference proteome</keyword>
<protein>
    <submittedName>
        <fullName evidence="2">Uncharacterized protein</fullName>
    </submittedName>
</protein>